<feature type="domain" description="N-acetyltransferase" evidence="6">
    <location>
        <begin position="26"/>
        <end position="189"/>
    </location>
</feature>
<sequence length="191" mass="20470">MTDHDAAAGPPAEVGPPPLPVLASPWSLRLAGSDDVATVHAWMRRPHVARRWDQAWTRERWDAEIAGQLAGSHSRPCLVSRAGVDVAYVEIYRAVRDSLSDHYDAGRHDLGLHLAIGEEARTGDGLGSTLLALLAEGLFDADPGCRRVVLEPEHGNAPMHRALAKAGFSAVGAVDLPHKTALLHVRERAAG</sequence>
<proteinExistence type="predicted"/>
<evidence type="ECO:0000256" key="4">
    <source>
        <dbReference type="ARBA" id="ARBA00023251"/>
    </source>
</evidence>
<keyword evidence="4" id="KW-0046">Antibiotic resistance</keyword>
<evidence type="ECO:0000256" key="2">
    <source>
        <dbReference type="ARBA" id="ARBA00005102"/>
    </source>
</evidence>
<dbReference type="RefSeq" id="WP_337701927.1">
    <property type="nucleotide sequence ID" value="NZ_JBBEGM010000002.1"/>
</dbReference>
<dbReference type="InterPro" id="IPR000182">
    <property type="entry name" value="GNAT_dom"/>
</dbReference>
<keyword evidence="8" id="KW-1185">Reference proteome</keyword>
<dbReference type="GO" id="GO:0016746">
    <property type="term" value="F:acyltransferase activity"/>
    <property type="evidence" value="ECO:0007669"/>
    <property type="project" value="UniProtKB-KW"/>
</dbReference>
<dbReference type="PROSITE" id="PS51186">
    <property type="entry name" value="GNAT"/>
    <property type="match status" value="1"/>
</dbReference>
<gene>
    <name evidence="7" type="ORF">WCD58_09390</name>
</gene>
<dbReference type="PANTHER" id="PTHR31438:SF1">
    <property type="entry name" value="LYSINE N-ACYLTRANSFERASE C17G9.06C-RELATED"/>
    <property type="match status" value="1"/>
</dbReference>
<reference evidence="7 8" key="1">
    <citation type="submission" date="2024-03" db="EMBL/GenBank/DDBJ databases">
        <title>Actinomycetospora sp. OC33-EN07, a novel actinomycete isolated from wild orchid (Aerides multiflora).</title>
        <authorList>
            <person name="Suriyachadkun C."/>
        </authorList>
    </citation>
    <scope>NUCLEOTIDE SEQUENCE [LARGE SCALE GENOMIC DNA]</scope>
    <source>
        <strain evidence="7 8">OC33-EN07</strain>
    </source>
</reference>
<name>A0ABU8M1W7_9PSEU</name>
<dbReference type="PANTHER" id="PTHR31438">
    <property type="entry name" value="LYSINE N-ACYLTRANSFERASE C17G9.06C-RELATED"/>
    <property type="match status" value="1"/>
</dbReference>
<organism evidence="7 8">
    <name type="scientific">Actinomycetospora flava</name>
    <dbReference type="NCBI Taxonomy" id="3129232"/>
    <lineage>
        <taxon>Bacteria</taxon>
        <taxon>Bacillati</taxon>
        <taxon>Actinomycetota</taxon>
        <taxon>Actinomycetes</taxon>
        <taxon>Pseudonocardiales</taxon>
        <taxon>Pseudonocardiaceae</taxon>
        <taxon>Actinomycetospora</taxon>
    </lineage>
</organism>
<evidence type="ECO:0000313" key="7">
    <source>
        <dbReference type="EMBL" id="MEJ2861369.1"/>
    </source>
</evidence>
<accession>A0ABU8M1W7</accession>
<protein>
    <recommendedName>
        <fullName evidence="3">Lysine N-acyltransferase MbtK</fullName>
    </recommendedName>
    <alternativeName>
        <fullName evidence="5">Mycobactin synthase protein K</fullName>
    </alternativeName>
</protein>
<dbReference type="InterPro" id="IPR016181">
    <property type="entry name" value="Acyl_CoA_acyltransferase"/>
</dbReference>
<dbReference type="EMBL" id="JBBEGM010000002">
    <property type="protein sequence ID" value="MEJ2861369.1"/>
    <property type="molecule type" value="Genomic_DNA"/>
</dbReference>
<dbReference type="SMART" id="SM01006">
    <property type="entry name" value="AlcB"/>
    <property type="match status" value="1"/>
</dbReference>
<keyword evidence="7" id="KW-0808">Transferase</keyword>
<evidence type="ECO:0000313" key="8">
    <source>
        <dbReference type="Proteomes" id="UP001369736"/>
    </source>
</evidence>
<dbReference type="Pfam" id="PF13523">
    <property type="entry name" value="Acetyltransf_8"/>
    <property type="match status" value="1"/>
</dbReference>
<keyword evidence="7" id="KW-0012">Acyltransferase</keyword>
<evidence type="ECO:0000256" key="5">
    <source>
        <dbReference type="ARBA" id="ARBA00031122"/>
    </source>
</evidence>
<dbReference type="InterPro" id="IPR019432">
    <property type="entry name" value="Acyltransferase_MbtK/IucB-like"/>
</dbReference>
<comment type="caution">
    <text evidence="7">The sequence shown here is derived from an EMBL/GenBank/DDBJ whole genome shotgun (WGS) entry which is preliminary data.</text>
</comment>
<comment type="function">
    <text evidence="1">Acyltransferase required for the direct transfer of medium- to long-chain fatty acyl moieties from a carrier protein (MbtL) on to the epsilon-amino group of lysine residue in the mycobactin core.</text>
</comment>
<evidence type="ECO:0000256" key="1">
    <source>
        <dbReference type="ARBA" id="ARBA00003818"/>
    </source>
</evidence>
<comment type="pathway">
    <text evidence="2">Siderophore biosynthesis; mycobactin biosynthesis.</text>
</comment>
<dbReference type="Gene3D" id="3.40.630.30">
    <property type="match status" value="1"/>
</dbReference>
<dbReference type="Proteomes" id="UP001369736">
    <property type="component" value="Unassembled WGS sequence"/>
</dbReference>
<evidence type="ECO:0000256" key="3">
    <source>
        <dbReference type="ARBA" id="ARBA00020586"/>
    </source>
</evidence>
<dbReference type="SUPFAM" id="SSF55729">
    <property type="entry name" value="Acyl-CoA N-acyltransferases (Nat)"/>
    <property type="match status" value="1"/>
</dbReference>
<evidence type="ECO:0000259" key="6">
    <source>
        <dbReference type="PROSITE" id="PS51186"/>
    </source>
</evidence>